<evidence type="ECO:0000313" key="2">
    <source>
        <dbReference type="EMBL" id="MFC7188450.1"/>
    </source>
</evidence>
<name>A0ABD5YGU2_9EURY</name>
<dbReference type="Proteomes" id="UP001596417">
    <property type="component" value="Unassembled WGS sequence"/>
</dbReference>
<evidence type="ECO:0000313" key="3">
    <source>
        <dbReference type="Proteomes" id="UP001596417"/>
    </source>
</evidence>
<dbReference type="Pfam" id="PF23924">
    <property type="entry name" value="DUF7263"/>
    <property type="match status" value="1"/>
</dbReference>
<comment type="caution">
    <text evidence="2">The sequence shown here is derived from an EMBL/GenBank/DDBJ whole genome shotgun (WGS) entry which is preliminary data.</text>
</comment>
<protein>
    <recommendedName>
        <fullName evidence="4">Flagellin</fullName>
    </recommendedName>
</protein>
<dbReference type="InterPro" id="IPR055687">
    <property type="entry name" value="DUF7263"/>
</dbReference>
<keyword evidence="1" id="KW-0812">Transmembrane</keyword>
<dbReference type="RefSeq" id="WP_248903798.1">
    <property type="nucleotide sequence ID" value="NZ_CP109979.1"/>
</dbReference>
<feature type="transmembrane region" description="Helical" evidence="1">
    <location>
        <begin position="20"/>
        <end position="40"/>
    </location>
</feature>
<gene>
    <name evidence="2" type="ORF">ACFQL7_00305</name>
</gene>
<evidence type="ECO:0008006" key="4">
    <source>
        <dbReference type="Google" id="ProtNLM"/>
    </source>
</evidence>
<keyword evidence="3" id="KW-1185">Reference proteome</keyword>
<dbReference type="GeneID" id="76197981"/>
<evidence type="ECO:0000256" key="1">
    <source>
        <dbReference type="SAM" id="Phobius"/>
    </source>
</evidence>
<dbReference type="AlphaFoldDB" id="A0ABD5YGU2"/>
<accession>A0ABD5YGU2</accession>
<organism evidence="2 3">
    <name type="scientific">Halocatena marina</name>
    <dbReference type="NCBI Taxonomy" id="2934937"/>
    <lineage>
        <taxon>Archaea</taxon>
        <taxon>Methanobacteriati</taxon>
        <taxon>Methanobacteriota</taxon>
        <taxon>Stenosarchaea group</taxon>
        <taxon>Halobacteria</taxon>
        <taxon>Halobacteriales</taxon>
        <taxon>Natronomonadaceae</taxon>
        <taxon>Halocatena</taxon>
    </lineage>
</organism>
<reference evidence="2 3" key="1">
    <citation type="journal article" date="2019" name="Int. J. Syst. Evol. Microbiol.">
        <title>The Global Catalogue of Microorganisms (GCM) 10K type strain sequencing project: providing services to taxonomists for standard genome sequencing and annotation.</title>
        <authorList>
            <consortium name="The Broad Institute Genomics Platform"/>
            <consortium name="The Broad Institute Genome Sequencing Center for Infectious Disease"/>
            <person name="Wu L."/>
            <person name="Ma J."/>
        </authorList>
    </citation>
    <scope>NUCLEOTIDE SEQUENCE [LARGE SCALE GENOMIC DNA]</scope>
    <source>
        <strain evidence="2 3">RDMS1</strain>
    </source>
</reference>
<proteinExistence type="predicted"/>
<sequence>MSRKDRRGRNIDERGQGNLLALVVSLFVLTTAVGFSLILIDGAYRTADRNSGERHIAVSLAEKLVSEESNLTARANVINRTRARSLTRTQLNRTYPISHGIDIQIQLGNKTILKRGDPTGGTTVRRVVLIKHQNTVSVPFRGETLTLSPRSSRATITIDPAAAITTVRANDRVALYAPNGIEGTFDVDLSRYEETELRLEPAGAAGSVTVTHYPVQTTKTELVVTVDG</sequence>
<keyword evidence="1" id="KW-1133">Transmembrane helix</keyword>
<keyword evidence="1" id="KW-0472">Membrane</keyword>
<dbReference type="EMBL" id="JBHTAX010000001">
    <property type="protein sequence ID" value="MFC7188450.1"/>
    <property type="molecule type" value="Genomic_DNA"/>
</dbReference>